<reference evidence="2 3" key="1">
    <citation type="journal article" date="2011" name="J. Bacteriol.">
        <title>Genome sequence of the nonpathogenic Listeria monocytogenes serovar 4a strain M7.</title>
        <authorList>
            <person name="Chen J."/>
            <person name="Xia Y."/>
            <person name="Cheng C."/>
            <person name="Fang C."/>
            <person name="Shan Y."/>
            <person name="Jin G."/>
            <person name="Fang W."/>
        </authorList>
    </citation>
    <scope>NUCLEOTIDE SEQUENCE [LARGE SCALE GENOMIC DNA]</scope>
    <source>
        <strain evidence="2 3">M7</strain>
    </source>
</reference>
<accession>A0A0E0UXK7</accession>
<dbReference type="Gene3D" id="3.40.630.30">
    <property type="match status" value="1"/>
</dbReference>
<keyword evidence="2" id="KW-0808">Transferase</keyword>
<evidence type="ECO:0000313" key="3">
    <source>
        <dbReference type="Proteomes" id="UP000000486"/>
    </source>
</evidence>
<name>A0A0E0UXK7_LISMM</name>
<organism evidence="2 3">
    <name type="scientific">Listeria monocytogenes serotype 4a (strain M7)</name>
    <dbReference type="NCBI Taxonomy" id="1030009"/>
    <lineage>
        <taxon>Bacteria</taxon>
        <taxon>Bacillati</taxon>
        <taxon>Bacillota</taxon>
        <taxon>Bacilli</taxon>
        <taxon>Bacillales</taxon>
        <taxon>Listeriaceae</taxon>
        <taxon>Listeria</taxon>
    </lineage>
</organism>
<dbReference type="InterPro" id="IPR016181">
    <property type="entry name" value="Acyl_CoA_acyltransferase"/>
</dbReference>
<dbReference type="Proteomes" id="UP000000486">
    <property type="component" value="Chromosome"/>
</dbReference>
<sequence>MIIRKEQPQDYEAIRRVNEEAFKGTVEADLIESIRRSDYYQPALSLVAEAEDGLIVGYIMFSEISLEAAGRSRFILALAPLAVLPAYQGTRVGSRLMEEGIRLSREKAYPAIAVLGHADYYPRFGFIPSEQFAIPAPFDVPAEYFMLLELYDGSLENLAGTIHYPAAFSENN</sequence>
<dbReference type="KEGG" id="lmq:LMM7_1823"/>
<gene>
    <name evidence="2" type="ordered locus">LMM7_1823</name>
</gene>
<dbReference type="EMBL" id="CP002816">
    <property type="protein sequence ID" value="AEH92828.1"/>
    <property type="molecule type" value="Genomic_DNA"/>
</dbReference>
<protein>
    <submittedName>
        <fullName evidence="2">Acetyltransferase, gnat family</fullName>
    </submittedName>
</protein>
<dbReference type="InterPro" id="IPR000182">
    <property type="entry name" value="GNAT_dom"/>
</dbReference>
<evidence type="ECO:0000313" key="2">
    <source>
        <dbReference type="EMBL" id="AEH92828.1"/>
    </source>
</evidence>
<dbReference type="HOGENOM" id="CLU_081840_1_2_9"/>
<dbReference type="PROSITE" id="PS51186">
    <property type="entry name" value="GNAT"/>
    <property type="match status" value="1"/>
</dbReference>
<evidence type="ECO:0000259" key="1">
    <source>
        <dbReference type="PROSITE" id="PS51186"/>
    </source>
</evidence>
<dbReference type="RefSeq" id="WP_009932115.1">
    <property type="nucleotide sequence ID" value="NC_017537.1"/>
</dbReference>
<feature type="domain" description="N-acetyltransferase" evidence="1">
    <location>
        <begin position="1"/>
        <end position="151"/>
    </location>
</feature>
<dbReference type="AlphaFoldDB" id="A0A0E0UXK7"/>
<proteinExistence type="predicted"/>
<dbReference type="CDD" id="cd04301">
    <property type="entry name" value="NAT_SF"/>
    <property type="match status" value="1"/>
</dbReference>
<dbReference type="Pfam" id="PF13508">
    <property type="entry name" value="Acetyltransf_7"/>
    <property type="match status" value="1"/>
</dbReference>
<dbReference type="SUPFAM" id="SSF55729">
    <property type="entry name" value="Acyl-CoA N-acyltransferases (Nat)"/>
    <property type="match status" value="1"/>
</dbReference>
<dbReference type="GO" id="GO:0016747">
    <property type="term" value="F:acyltransferase activity, transferring groups other than amino-acyl groups"/>
    <property type="evidence" value="ECO:0007669"/>
    <property type="project" value="InterPro"/>
</dbReference>
<dbReference type="PATRIC" id="fig|1030009.3.peg.1812"/>